<comment type="caution">
    <text evidence="2">The sequence shown here is derived from an EMBL/GenBank/DDBJ whole genome shotgun (WGS) entry which is preliminary data.</text>
</comment>
<dbReference type="GO" id="GO:0003677">
    <property type="term" value="F:DNA binding"/>
    <property type="evidence" value="ECO:0007669"/>
    <property type="project" value="InterPro"/>
</dbReference>
<dbReference type="InterPro" id="IPR009057">
    <property type="entry name" value="Homeodomain-like_sf"/>
</dbReference>
<dbReference type="InterPro" id="IPR006120">
    <property type="entry name" value="Resolvase_HTH_dom"/>
</dbReference>
<dbReference type="Gene3D" id="1.10.10.60">
    <property type="entry name" value="Homeodomain-like"/>
    <property type="match status" value="1"/>
</dbReference>
<protein>
    <recommendedName>
        <fullName evidence="1">Resolvase HTH domain-containing protein</fullName>
    </recommendedName>
</protein>
<dbReference type="AlphaFoldDB" id="A0A645D0M9"/>
<accession>A0A645D0M9</accession>
<dbReference type="Pfam" id="PF02796">
    <property type="entry name" value="HTH_7"/>
    <property type="match status" value="1"/>
</dbReference>
<dbReference type="GO" id="GO:0000150">
    <property type="term" value="F:DNA strand exchange activity"/>
    <property type="evidence" value="ECO:0007669"/>
    <property type="project" value="InterPro"/>
</dbReference>
<name>A0A645D0M9_9ZZZZ</name>
<dbReference type="SUPFAM" id="SSF46689">
    <property type="entry name" value="Homeodomain-like"/>
    <property type="match status" value="1"/>
</dbReference>
<evidence type="ECO:0000313" key="2">
    <source>
        <dbReference type="EMBL" id="MPM82774.1"/>
    </source>
</evidence>
<reference evidence="2" key="1">
    <citation type="submission" date="2019-08" db="EMBL/GenBank/DDBJ databases">
        <authorList>
            <person name="Kucharzyk K."/>
            <person name="Murdoch R.W."/>
            <person name="Higgins S."/>
            <person name="Loffler F."/>
        </authorList>
    </citation>
    <scope>NUCLEOTIDE SEQUENCE</scope>
</reference>
<dbReference type="EMBL" id="VSSQ01031750">
    <property type="protein sequence ID" value="MPM82774.1"/>
    <property type="molecule type" value="Genomic_DNA"/>
</dbReference>
<organism evidence="2">
    <name type="scientific">bioreactor metagenome</name>
    <dbReference type="NCBI Taxonomy" id="1076179"/>
    <lineage>
        <taxon>unclassified sequences</taxon>
        <taxon>metagenomes</taxon>
        <taxon>ecological metagenomes</taxon>
    </lineage>
</organism>
<evidence type="ECO:0000259" key="1">
    <source>
        <dbReference type="Pfam" id="PF02796"/>
    </source>
</evidence>
<gene>
    <name evidence="2" type="ORF">SDC9_129836</name>
</gene>
<sequence>MDRDQTSNLRQAKQLQVERLYHNGMSIAQCCKTVGISVHTYYKWCSREHMPEPDALEQPGCLFESKR</sequence>
<proteinExistence type="predicted"/>
<feature type="domain" description="Resolvase HTH" evidence="1">
    <location>
        <begin position="9"/>
        <end position="43"/>
    </location>
</feature>